<evidence type="ECO:0000259" key="1">
    <source>
        <dbReference type="Pfam" id="PF04355"/>
    </source>
</evidence>
<dbReference type="Gene3D" id="1.25.10.10">
    <property type="entry name" value="Leucine-rich Repeat Variant"/>
    <property type="match status" value="2"/>
</dbReference>
<accession>A0A660SHR1</accession>
<proteinExistence type="predicted"/>
<feature type="domain" description="Outer membrane protein assembly factor BamE" evidence="1">
    <location>
        <begin position="348"/>
        <end position="380"/>
    </location>
</feature>
<dbReference type="AlphaFoldDB" id="A0A660SHR1"/>
<dbReference type="SUPFAM" id="SSF48371">
    <property type="entry name" value="ARM repeat"/>
    <property type="match status" value="2"/>
</dbReference>
<dbReference type="Pfam" id="PF13646">
    <property type="entry name" value="HEAT_2"/>
    <property type="match status" value="2"/>
</dbReference>
<gene>
    <name evidence="2" type="ORF">DRP53_07940</name>
</gene>
<sequence>MFIFGILTFLLFDQNINRYIDLLIEDPTNSAAIERITAAGVEAIPVIKQRIPELGVPVKRTLARILGTIGDTSAAPILLNLTRSDAPLLRAEAAHALGRIKDPRASPRLIELLSDIHDNPRGEAAWALGEIGDTTAIPALVSLTNDPVFTNRARALTALGKLNGLDQIIDLDRFLTDPNPPVRISLALAIGVTKDTSYLSILERLARDKEPVVRIQAYKVIGSLQSGPSKSLLVAGLSDPHEGVRMQIIESLIAFADPKLIPYIVQMKNDPSLAVRKRVNELLKSLPPELFKQGMIEVIAAADLPLDLRRGALVYLERNLDEEELITHLLNAFPSWTREEAVNVIRREIEPGMTKEQVRLAFGSPSTTKKDTTGIEIWYYEKSGLKLKFSGGRVVR</sequence>
<reference evidence="2 3" key="1">
    <citation type="submission" date="2018-06" db="EMBL/GenBank/DDBJ databases">
        <title>Extensive metabolic versatility and redundancy in microbially diverse, dynamic hydrothermal sediments.</title>
        <authorList>
            <person name="Dombrowski N."/>
            <person name="Teske A."/>
            <person name="Baker B.J."/>
        </authorList>
    </citation>
    <scope>NUCLEOTIDE SEQUENCE [LARGE SCALE GENOMIC DNA]</scope>
    <source>
        <strain evidence="2">B36_G15</strain>
    </source>
</reference>
<dbReference type="GO" id="GO:0016491">
    <property type="term" value="F:oxidoreductase activity"/>
    <property type="evidence" value="ECO:0007669"/>
    <property type="project" value="TreeGrafter"/>
</dbReference>
<dbReference type="InterPro" id="IPR011989">
    <property type="entry name" value="ARM-like"/>
</dbReference>
<dbReference type="GO" id="GO:0019867">
    <property type="term" value="C:outer membrane"/>
    <property type="evidence" value="ECO:0007669"/>
    <property type="project" value="InterPro"/>
</dbReference>
<dbReference type="Pfam" id="PF04355">
    <property type="entry name" value="BamE"/>
    <property type="match status" value="1"/>
</dbReference>
<protein>
    <recommendedName>
        <fullName evidence="1">Outer membrane protein assembly factor BamE domain-containing protein</fullName>
    </recommendedName>
</protein>
<dbReference type="InterPro" id="IPR007450">
    <property type="entry name" value="BamE_dom"/>
</dbReference>
<dbReference type="InterPro" id="IPR004155">
    <property type="entry name" value="PBS_lyase_HEAT"/>
</dbReference>
<dbReference type="Pfam" id="PF03130">
    <property type="entry name" value="HEAT_PBS"/>
    <property type="match status" value="1"/>
</dbReference>
<comment type="caution">
    <text evidence="2">The sequence shown here is derived from an EMBL/GenBank/DDBJ whole genome shotgun (WGS) entry which is preliminary data.</text>
</comment>
<dbReference type="PANTHER" id="PTHR12697:SF5">
    <property type="entry name" value="DEOXYHYPUSINE HYDROXYLASE"/>
    <property type="match status" value="1"/>
</dbReference>
<evidence type="ECO:0000313" key="3">
    <source>
        <dbReference type="Proteomes" id="UP000268469"/>
    </source>
</evidence>
<dbReference type="EMBL" id="QNBE01000080">
    <property type="protein sequence ID" value="RKX69520.1"/>
    <property type="molecule type" value="Genomic_DNA"/>
</dbReference>
<organism evidence="2 3">
    <name type="scientific">candidate division WOR-3 bacterium</name>
    <dbReference type="NCBI Taxonomy" id="2052148"/>
    <lineage>
        <taxon>Bacteria</taxon>
        <taxon>Bacteria division WOR-3</taxon>
    </lineage>
</organism>
<name>A0A660SHR1_UNCW3</name>
<dbReference type="InterPro" id="IPR016024">
    <property type="entry name" value="ARM-type_fold"/>
</dbReference>
<evidence type="ECO:0000313" key="2">
    <source>
        <dbReference type="EMBL" id="RKX69520.1"/>
    </source>
</evidence>
<dbReference type="SMART" id="SM00567">
    <property type="entry name" value="EZ_HEAT"/>
    <property type="match status" value="6"/>
</dbReference>
<dbReference type="PANTHER" id="PTHR12697">
    <property type="entry name" value="PBS LYASE HEAT-LIKE PROTEIN"/>
    <property type="match status" value="1"/>
</dbReference>
<dbReference type="Proteomes" id="UP000268469">
    <property type="component" value="Unassembled WGS sequence"/>
</dbReference>